<dbReference type="PANTHER" id="PTHR45749">
    <property type="match status" value="1"/>
</dbReference>
<dbReference type="AlphaFoldDB" id="A0ABD2W4I1"/>
<dbReference type="Pfam" id="PF14291">
    <property type="entry name" value="DUF4371"/>
    <property type="match status" value="1"/>
</dbReference>
<dbReference type="InterPro" id="IPR012337">
    <property type="entry name" value="RNaseH-like_sf"/>
</dbReference>
<dbReference type="Pfam" id="PF05699">
    <property type="entry name" value="Dimer_Tnp_hAT"/>
    <property type="match status" value="1"/>
</dbReference>
<evidence type="ECO:0000259" key="1">
    <source>
        <dbReference type="Pfam" id="PF05699"/>
    </source>
</evidence>
<comment type="caution">
    <text evidence="3">The sequence shown here is derived from an EMBL/GenBank/DDBJ whole genome shotgun (WGS) entry which is preliminary data.</text>
</comment>
<keyword evidence="4" id="KW-1185">Reference proteome</keyword>
<dbReference type="PANTHER" id="PTHR45749:SF21">
    <property type="entry name" value="DUF4371 DOMAIN-CONTAINING PROTEIN"/>
    <property type="match status" value="1"/>
</dbReference>
<accession>A0ABD2W4I1</accession>
<dbReference type="Proteomes" id="UP001627154">
    <property type="component" value="Unassembled WGS sequence"/>
</dbReference>
<evidence type="ECO:0000313" key="3">
    <source>
        <dbReference type="EMBL" id="KAL3387913.1"/>
    </source>
</evidence>
<name>A0ABD2W4I1_9HYME</name>
<organism evidence="3 4">
    <name type="scientific">Trichogramma kaykai</name>
    <dbReference type="NCBI Taxonomy" id="54128"/>
    <lineage>
        <taxon>Eukaryota</taxon>
        <taxon>Metazoa</taxon>
        <taxon>Ecdysozoa</taxon>
        <taxon>Arthropoda</taxon>
        <taxon>Hexapoda</taxon>
        <taxon>Insecta</taxon>
        <taxon>Pterygota</taxon>
        <taxon>Neoptera</taxon>
        <taxon>Endopterygota</taxon>
        <taxon>Hymenoptera</taxon>
        <taxon>Apocrita</taxon>
        <taxon>Proctotrupomorpha</taxon>
        <taxon>Chalcidoidea</taxon>
        <taxon>Trichogrammatidae</taxon>
        <taxon>Trichogramma</taxon>
    </lineage>
</organism>
<protein>
    <recommendedName>
        <fullName evidence="5">HAT C-terminal dimerisation domain-containing protein</fullName>
    </recommendedName>
</protein>
<proteinExistence type="predicted"/>
<dbReference type="SUPFAM" id="SSF53098">
    <property type="entry name" value="Ribonuclease H-like"/>
    <property type="match status" value="1"/>
</dbReference>
<dbReference type="InterPro" id="IPR025398">
    <property type="entry name" value="DUF4371"/>
</dbReference>
<feature type="domain" description="DUF4371" evidence="2">
    <location>
        <begin position="13"/>
        <end position="140"/>
    </location>
</feature>
<evidence type="ECO:0000313" key="4">
    <source>
        <dbReference type="Proteomes" id="UP001627154"/>
    </source>
</evidence>
<evidence type="ECO:0000259" key="2">
    <source>
        <dbReference type="Pfam" id="PF14291"/>
    </source>
</evidence>
<feature type="domain" description="HAT C-terminal dimerisation" evidence="1">
    <location>
        <begin position="466"/>
        <end position="538"/>
    </location>
</feature>
<sequence length="563" mass="64224">MREDQRLKNIEYMKKLIDIIIILAKGGKPLRGHNEKEESCEKGLFLEIVQLLKKYDRDFESYINLAPKNCTYLSNYIQNDILLSIKNVILRNIQNELSGQPFSIIADETSDSTDAETIFGAINSTIQDLGASWDNAIGVCFDGASTMSGQSSGVQTRCKEMNASIMYVHCHAHCLNLSLVAACSNRLENPKILDFFGVIQLIYNFIEGSPKRHAVFEDIVKLTDIKLKTLKSLSQTRWACRAEAVAVIQVQLKAIIEAIEKVVSEATDPIIRAKGNGILNQIQSFDFIVGLEIMNPILQLVVKVSKTLQSPELDLCQAVEEISSLVLALQELRIDESIFDNIYSRIVNTLNDLKIQIPIPRKRKVPAKIDSNPCNEYQFKSIKEETRKSEFYPVLDQLVQSTNEKFDQETKSVIYFMGKLLKLDLNFDQERDAQSTTKKFGIDNDELRAEVRLLRTKKDTKSFPCTVIEWLNWLSIQNRKLCYPTFYKLVSTFASIPVTSCTCERSFSKLSIIKSKLRSTMLQDRLENLMVPFIEQDLAVNIDPIEVLEEFKKIVPFDRRMVL</sequence>
<gene>
    <name evidence="3" type="ORF">TKK_017000</name>
</gene>
<evidence type="ECO:0008006" key="5">
    <source>
        <dbReference type="Google" id="ProtNLM"/>
    </source>
</evidence>
<dbReference type="EMBL" id="JBJJXI010000136">
    <property type="protein sequence ID" value="KAL3387913.1"/>
    <property type="molecule type" value="Genomic_DNA"/>
</dbReference>
<dbReference type="InterPro" id="IPR008906">
    <property type="entry name" value="HATC_C_dom"/>
</dbReference>
<reference evidence="3 4" key="1">
    <citation type="journal article" date="2024" name="bioRxiv">
        <title>A reference genome for Trichogramma kaykai: A tiny desert-dwelling parasitoid wasp with competing sex-ratio distorters.</title>
        <authorList>
            <person name="Culotta J."/>
            <person name="Lindsey A.R."/>
        </authorList>
    </citation>
    <scope>NUCLEOTIDE SEQUENCE [LARGE SCALE GENOMIC DNA]</scope>
    <source>
        <strain evidence="3 4">KSX58</strain>
    </source>
</reference>